<feature type="compositionally biased region" description="Polar residues" evidence="2">
    <location>
        <begin position="194"/>
        <end position="203"/>
    </location>
</feature>
<evidence type="ECO:0000313" key="4">
    <source>
        <dbReference type="Proteomes" id="UP000310066"/>
    </source>
</evidence>
<name>A0A4U0V9K7_9PEZI</name>
<comment type="caution">
    <text evidence="3">The sequence shown here is derived from an EMBL/GenBank/DDBJ whole genome shotgun (WGS) entry which is preliminary data.</text>
</comment>
<feature type="region of interest" description="Disordered" evidence="2">
    <location>
        <begin position="235"/>
        <end position="276"/>
    </location>
</feature>
<feature type="region of interest" description="Disordered" evidence="2">
    <location>
        <begin position="194"/>
        <end position="214"/>
    </location>
</feature>
<proteinExistence type="predicted"/>
<sequence length="469" mass="51029">MDAACNLVIDSKVEERMGALQASLHQKIEREVQELTDAVRDSLHGELSAWKEATFKQMEDSLTSFLKESKEVKEQQTDLSRGIAEVKTQVGQIQHESAARTSEATATALNKAGQEPQDFDLLQNSMAGMQEHHRALATRLQTLEQKLQTATATVVTTDDGRQFAVTPLMEGCLNDLTRAQGYPPTGLARLAQQVLSSTSSLPQPTRPRISAAHPSLEATIDDAFHLTNLTYEREQKRQKFAPASGTASSTLRADSNPISSSSGHLAEASGRGSPETETIVVNHRKPTNPELSRAHSEHPDVPSVAHRHDLLNDSEMVRNNSPEDTGAADGPSAITALKQPHIRSSSLPATGQSDLLRLFQSRPGRVAKEDRAVRNSGLTSVEEAESTVAYGKNRRRTAMRPPRYQEQDPGPVDAASRKGRAGAKRKFPDDEFTMVNVNCEHKEGPKVKVTAAKEEDMGTGLGEESIALA</sequence>
<organism evidence="3 4">
    <name type="scientific">Friedmanniomyces endolithicus</name>
    <dbReference type="NCBI Taxonomy" id="329885"/>
    <lineage>
        <taxon>Eukaryota</taxon>
        <taxon>Fungi</taxon>
        <taxon>Dikarya</taxon>
        <taxon>Ascomycota</taxon>
        <taxon>Pezizomycotina</taxon>
        <taxon>Dothideomycetes</taxon>
        <taxon>Dothideomycetidae</taxon>
        <taxon>Mycosphaerellales</taxon>
        <taxon>Teratosphaeriaceae</taxon>
        <taxon>Friedmanniomyces</taxon>
    </lineage>
</organism>
<accession>A0A4U0V9K7</accession>
<feature type="compositionally biased region" description="Polar residues" evidence="2">
    <location>
        <begin position="245"/>
        <end position="263"/>
    </location>
</feature>
<dbReference type="AlphaFoldDB" id="A0A4U0V9K7"/>
<feature type="region of interest" description="Disordered" evidence="2">
    <location>
        <begin position="448"/>
        <end position="469"/>
    </location>
</feature>
<evidence type="ECO:0000256" key="2">
    <source>
        <dbReference type="SAM" id="MobiDB-lite"/>
    </source>
</evidence>
<keyword evidence="1" id="KW-0175">Coiled coil</keyword>
<dbReference type="Proteomes" id="UP000310066">
    <property type="component" value="Unassembled WGS sequence"/>
</dbReference>
<evidence type="ECO:0000313" key="3">
    <source>
        <dbReference type="EMBL" id="TKA44605.1"/>
    </source>
</evidence>
<evidence type="ECO:0000256" key="1">
    <source>
        <dbReference type="SAM" id="Coils"/>
    </source>
</evidence>
<feature type="region of interest" description="Disordered" evidence="2">
    <location>
        <begin position="367"/>
        <end position="429"/>
    </location>
</feature>
<feature type="coiled-coil region" evidence="1">
    <location>
        <begin position="126"/>
        <end position="153"/>
    </location>
</feature>
<reference evidence="3 4" key="1">
    <citation type="submission" date="2017-03" db="EMBL/GenBank/DDBJ databases">
        <title>Genomes of endolithic fungi from Antarctica.</title>
        <authorList>
            <person name="Coleine C."/>
            <person name="Masonjones S."/>
            <person name="Stajich J.E."/>
        </authorList>
    </citation>
    <scope>NUCLEOTIDE SEQUENCE [LARGE SCALE GENOMIC DNA]</scope>
    <source>
        <strain evidence="3 4">CCFEE 5311</strain>
    </source>
</reference>
<gene>
    <name evidence="3" type="ORF">B0A54_04555</name>
</gene>
<dbReference type="OrthoDB" id="10299622at2759"/>
<dbReference type="EMBL" id="NAJP01000014">
    <property type="protein sequence ID" value="TKA44605.1"/>
    <property type="molecule type" value="Genomic_DNA"/>
</dbReference>
<protein>
    <submittedName>
        <fullName evidence="3">Uncharacterized protein</fullName>
    </submittedName>
</protein>